<dbReference type="EMBL" id="CAJZCX010000014">
    <property type="protein sequence ID" value="CAG9483615.1"/>
    <property type="molecule type" value="Genomic_DNA"/>
</dbReference>
<name>A0A8S4HJ20_PLAVI</name>
<reference evidence="1" key="1">
    <citation type="submission" date="2021-09" db="EMBL/GenBank/DDBJ databases">
        <authorList>
            <consortium name="Pathogen Informatics"/>
        </authorList>
    </citation>
    <scope>NUCLEOTIDE SEQUENCE</scope>
    <source>
        <strain evidence="1">PvW1</strain>
    </source>
</reference>
<comment type="caution">
    <text evidence="1">The sequence shown here is derived from an EMBL/GenBank/DDBJ whole genome shotgun (WGS) entry which is preliminary data.</text>
</comment>
<accession>A0A8S4HJ20</accession>
<evidence type="ECO:0000313" key="2">
    <source>
        <dbReference type="Proteomes" id="UP000779233"/>
    </source>
</evidence>
<proteinExistence type="predicted"/>
<sequence>MKLENHVSKMQSLISAAQKTIPKPEVMLYEICNPPIIDEPAEDRKELSSDAKEEVIDVRFNHVDYVEE</sequence>
<gene>
    <name evidence="1" type="ORF">PVW1_030030200</name>
</gene>
<organism evidence="1 2">
    <name type="scientific">Plasmodium vivax</name>
    <name type="common">malaria parasite P. vivax</name>
    <dbReference type="NCBI Taxonomy" id="5855"/>
    <lineage>
        <taxon>Eukaryota</taxon>
        <taxon>Sar</taxon>
        <taxon>Alveolata</taxon>
        <taxon>Apicomplexa</taxon>
        <taxon>Aconoidasida</taxon>
        <taxon>Haemosporida</taxon>
        <taxon>Plasmodiidae</taxon>
        <taxon>Plasmodium</taxon>
        <taxon>Plasmodium (Plasmodium)</taxon>
    </lineage>
</organism>
<evidence type="ECO:0000313" key="1">
    <source>
        <dbReference type="EMBL" id="CAG9483615.1"/>
    </source>
</evidence>
<dbReference type="AlphaFoldDB" id="A0A8S4HJ20"/>
<protein>
    <submittedName>
        <fullName evidence="1">(malaria parasite P. vivax) hypothetical protein</fullName>
    </submittedName>
</protein>
<dbReference type="Proteomes" id="UP000779233">
    <property type="component" value="Unassembled WGS sequence"/>
</dbReference>